<dbReference type="PIRSF" id="PIRSF033094">
    <property type="entry name" value="Pesterase_CT488"/>
    <property type="match status" value="1"/>
</dbReference>
<dbReference type="STRING" id="742743.HMPREF9453_01361"/>
<protein>
    <recommendedName>
        <fullName evidence="1">Calcineurin-like phosphoesterase domain-containing protein</fullName>
    </recommendedName>
</protein>
<dbReference type="AlphaFoldDB" id="H1D173"/>
<feature type="domain" description="Calcineurin-like phosphoesterase" evidence="1">
    <location>
        <begin position="3"/>
        <end position="199"/>
    </location>
</feature>
<proteinExistence type="predicted"/>
<gene>
    <name evidence="2" type="ORF">HMPREF9453_01361</name>
</gene>
<dbReference type="HOGENOM" id="CLU_1183887_0_0_9"/>
<dbReference type="InterPro" id="IPR004843">
    <property type="entry name" value="Calcineurin-like_PHP"/>
</dbReference>
<dbReference type="SUPFAM" id="SSF56300">
    <property type="entry name" value="Metallo-dependent phosphatases"/>
    <property type="match status" value="1"/>
</dbReference>
<dbReference type="PANTHER" id="PTHR31302:SF22">
    <property type="entry name" value="PHOSPHOESTERASE"/>
    <property type="match status" value="1"/>
</dbReference>
<comment type="caution">
    <text evidence="2">The sequence shown here is derived from an EMBL/GenBank/DDBJ whole genome shotgun (WGS) entry which is preliminary data.</text>
</comment>
<dbReference type="EMBL" id="ADLT01000045">
    <property type="protein sequence ID" value="EHO62769.1"/>
    <property type="molecule type" value="Genomic_DNA"/>
</dbReference>
<dbReference type="PATRIC" id="fig|742743.3.peg.1381"/>
<evidence type="ECO:0000259" key="1">
    <source>
        <dbReference type="Pfam" id="PF00149"/>
    </source>
</evidence>
<evidence type="ECO:0000313" key="2">
    <source>
        <dbReference type="EMBL" id="EHO62769.1"/>
    </source>
</evidence>
<dbReference type="GO" id="GO:0016787">
    <property type="term" value="F:hydrolase activity"/>
    <property type="evidence" value="ECO:0007669"/>
    <property type="project" value="InterPro"/>
</dbReference>
<evidence type="ECO:0000313" key="3">
    <source>
        <dbReference type="Proteomes" id="UP000003277"/>
    </source>
</evidence>
<dbReference type="InterPro" id="IPR029052">
    <property type="entry name" value="Metallo-depent_PP-like"/>
</dbReference>
<dbReference type="InterPro" id="IPR014578">
    <property type="entry name" value="Pesterase_CT488"/>
</dbReference>
<keyword evidence="3" id="KW-1185">Reference proteome</keyword>
<reference evidence="2 3" key="1">
    <citation type="submission" date="2011-11" db="EMBL/GenBank/DDBJ databases">
        <title>The Genome Sequence of Dialister succinatiphilus YIT 11850.</title>
        <authorList>
            <consortium name="The Broad Institute Genome Sequencing Platform"/>
            <person name="Earl A."/>
            <person name="Ward D."/>
            <person name="Feldgarden M."/>
            <person name="Gevers D."/>
            <person name="Morotomi M."/>
            <person name="Young S.K."/>
            <person name="Zeng Q."/>
            <person name="Gargeya S."/>
            <person name="Fitzgerald M."/>
            <person name="Haas B."/>
            <person name="Abouelleil A."/>
            <person name="Alvarado L."/>
            <person name="Arachchi H.M."/>
            <person name="Berlin A."/>
            <person name="Brown A."/>
            <person name="Chapman S.B."/>
            <person name="Dunbar C."/>
            <person name="Gearin G."/>
            <person name="Goldberg J."/>
            <person name="Griggs A."/>
            <person name="Gujja S."/>
            <person name="Heiman D."/>
            <person name="Howarth C."/>
            <person name="Lui A."/>
            <person name="MacDonald P.J.P."/>
            <person name="Montmayeur A."/>
            <person name="Murphy C."/>
            <person name="Neiman D."/>
            <person name="Pearson M."/>
            <person name="Priest M."/>
            <person name="Roberts A."/>
            <person name="Saif S."/>
            <person name="Shea T."/>
            <person name="Sisk P."/>
            <person name="Stolte C."/>
            <person name="Sykes S."/>
            <person name="Wortman J."/>
            <person name="Nusbaum C."/>
            <person name="Birren B."/>
        </authorList>
    </citation>
    <scope>NUCLEOTIDE SEQUENCE [LARGE SCALE GENOMIC DNA]</scope>
    <source>
        <strain evidence="2 3">YIT 11850</strain>
    </source>
</reference>
<dbReference type="PANTHER" id="PTHR31302">
    <property type="entry name" value="TRANSMEMBRANE PROTEIN WITH METALLOPHOSPHOESTERASE DOMAIN-RELATED"/>
    <property type="match status" value="1"/>
</dbReference>
<dbReference type="Proteomes" id="UP000003277">
    <property type="component" value="Unassembled WGS sequence"/>
</dbReference>
<dbReference type="InterPro" id="IPR051158">
    <property type="entry name" value="Metallophosphoesterase_sf"/>
</dbReference>
<dbReference type="Pfam" id="PF00149">
    <property type="entry name" value="Metallophos"/>
    <property type="match status" value="1"/>
</dbReference>
<dbReference type="Gene3D" id="3.60.21.10">
    <property type="match status" value="1"/>
</dbReference>
<name>H1D173_9FIRM</name>
<dbReference type="OrthoDB" id="8610138at2"/>
<organism evidence="2 3">
    <name type="scientific">Dialister succinatiphilus YIT 11850</name>
    <dbReference type="NCBI Taxonomy" id="742743"/>
    <lineage>
        <taxon>Bacteria</taxon>
        <taxon>Bacillati</taxon>
        <taxon>Bacillota</taxon>
        <taxon>Negativicutes</taxon>
        <taxon>Veillonellales</taxon>
        <taxon>Veillonellaceae</taxon>
        <taxon>Dialister</taxon>
    </lineage>
</organism>
<dbReference type="RefSeq" id="WP_008859855.1">
    <property type="nucleotide sequence ID" value="NZ_JH591188.1"/>
</dbReference>
<sequence length="238" mass="27060">MTKLYAFSDFHLSGDPPSKPMDIFGAHWKNHREKIITAWLETIHEEDTVIMAGDLSWAMNMDDAISDLKMLGRLPGRKIVVRGNHDYWWDTVTKMTRMTDGMLEFLHNSAIRTGQVALAGTRGWISETSPKLTETDKPIIAREEGRLERSLDLAEKTGASRIMAVLHYPPFDEARNPSHMIEIMKAHHVTDCIYGHIHGAANFTNLPKELCGIKLHLTSADYLDFKPHFICNLEEIHA</sequence>
<dbReference type="eggNOG" id="COG1768">
    <property type="taxonomic scope" value="Bacteria"/>
</dbReference>
<accession>H1D173</accession>